<reference evidence="1" key="1">
    <citation type="submission" date="2024-02" db="EMBL/GenBank/DDBJ databases">
        <authorList>
            <consortium name="ELIXIR-Norway"/>
            <consortium name="Elixir Norway"/>
        </authorList>
    </citation>
    <scope>NUCLEOTIDE SEQUENCE</scope>
</reference>
<proteinExistence type="predicted"/>
<gene>
    <name evidence="1" type="ORF">CSSPJE1EN1_LOCUS7909</name>
</gene>
<evidence type="ECO:0000313" key="1">
    <source>
        <dbReference type="EMBL" id="CAK9262431.1"/>
    </source>
</evidence>
<keyword evidence="2" id="KW-1185">Reference proteome</keyword>
<protein>
    <submittedName>
        <fullName evidence="1">Uncharacterized protein</fullName>
    </submittedName>
</protein>
<dbReference type="Proteomes" id="UP001497444">
    <property type="component" value="Chromosome 15"/>
</dbReference>
<accession>A0ABP0W6M7</accession>
<dbReference type="EMBL" id="OZ020110">
    <property type="protein sequence ID" value="CAK9262431.1"/>
    <property type="molecule type" value="Genomic_DNA"/>
</dbReference>
<evidence type="ECO:0000313" key="2">
    <source>
        <dbReference type="Proteomes" id="UP001497444"/>
    </source>
</evidence>
<sequence>MLAFPLQRSEKAHRQPTALLFLHRQSFAKLPPSLPPPSLGMRSARKEESRARFRHFWLRFRITRGSSRKARRRKLPRPRAMAMAYHEEILLNGRLCQSRLWESQQKSEEATSIAQVSCAPIIYL</sequence>
<organism evidence="1 2">
    <name type="scientific">Sphagnum jensenii</name>
    <dbReference type="NCBI Taxonomy" id="128206"/>
    <lineage>
        <taxon>Eukaryota</taxon>
        <taxon>Viridiplantae</taxon>
        <taxon>Streptophyta</taxon>
        <taxon>Embryophyta</taxon>
        <taxon>Bryophyta</taxon>
        <taxon>Sphagnophytina</taxon>
        <taxon>Sphagnopsida</taxon>
        <taxon>Sphagnales</taxon>
        <taxon>Sphagnaceae</taxon>
        <taxon>Sphagnum</taxon>
    </lineage>
</organism>
<name>A0ABP0W6M7_9BRYO</name>